<dbReference type="STRING" id="1618659.UV11_C0007G0032"/>
<dbReference type="EMBL" id="LCDF01000007">
    <property type="protein sequence ID" value="KKS48576.1"/>
    <property type="molecule type" value="Genomic_DNA"/>
</dbReference>
<reference evidence="2 3" key="1">
    <citation type="journal article" date="2015" name="Nature">
        <title>rRNA introns, odd ribosomes, and small enigmatic genomes across a large radiation of phyla.</title>
        <authorList>
            <person name="Brown C.T."/>
            <person name="Hug L.A."/>
            <person name="Thomas B.C."/>
            <person name="Sharon I."/>
            <person name="Castelle C.J."/>
            <person name="Singh A."/>
            <person name="Wilkins M.J."/>
            <person name="Williams K.H."/>
            <person name="Banfield J.F."/>
        </authorList>
    </citation>
    <scope>NUCLEOTIDE SEQUENCE [LARGE SCALE GENOMIC DNA]</scope>
</reference>
<keyword evidence="1" id="KW-0472">Membrane</keyword>
<dbReference type="Pfam" id="PF14584">
    <property type="entry name" value="DUF4446"/>
    <property type="match status" value="1"/>
</dbReference>
<accession>A0A0G1BQP9</accession>
<proteinExistence type="predicted"/>
<dbReference type="Proteomes" id="UP000034036">
    <property type="component" value="Unassembled WGS sequence"/>
</dbReference>
<name>A0A0G1BQP9_9BACT</name>
<gene>
    <name evidence="2" type="ORF">UV11_C0007G0032</name>
</gene>
<feature type="transmembrane region" description="Helical" evidence="1">
    <location>
        <begin position="6"/>
        <end position="25"/>
    </location>
</feature>
<evidence type="ECO:0008006" key="4">
    <source>
        <dbReference type="Google" id="ProtNLM"/>
    </source>
</evidence>
<evidence type="ECO:0000256" key="1">
    <source>
        <dbReference type="SAM" id="Phobius"/>
    </source>
</evidence>
<organism evidence="2 3">
    <name type="scientific">Candidatus Giovannonibacteria bacterium GW2011_GWF2_42_19</name>
    <dbReference type="NCBI Taxonomy" id="1618659"/>
    <lineage>
        <taxon>Bacteria</taxon>
        <taxon>Candidatus Giovannoniibacteriota</taxon>
    </lineage>
</organism>
<evidence type="ECO:0000313" key="3">
    <source>
        <dbReference type="Proteomes" id="UP000034036"/>
    </source>
</evidence>
<sequence>MQQIIIYILGVFVLGLAFWLFFLEMRLKKTFGGKKAGDLENFMKEIMKEIQQINKNEEEIGRYLETVEKRLRAAVQHVGIVRFNPFQDAGGDQSFAVALMDEHKNGIVISSLYGRENSRIYSKPLEKGNSQYQLSKEEKQAIDEALK</sequence>
<evidence type="ECO:0000313" key="2">
    <source>
        <dbReference type="EMBL" id="KKS48576.1"/>
    </source>
</evidence>
<keyword evidence="1" id="KW-0812">Transmembrane</keyword>
<dbReference type="AlphaFoldDB" id="A0A0G1BQP9"/>
<dbReference type="InterPro" id="IPR027981">
    <property type="entry name" value="DUF4446"/>
</dbReference>
<comment type="caution">
    <text evidence="2">The sequence shown here is derived from an EMBL/GenBank/DDBJ whole genome shotgun (WGS) entry which is preliminary data.</text>
</comment>
<keyword evidence="1" id="KW-1133">Transmembrane helix</keyword>
<protein>
    <recommendedName>
        <fullName evidence="4">DUF4446 domain-containing protein</fullName>
    </recommendedName>
</protein>